<evidence type="ECO:0000256" key="1">
    <source>
        <dbReference type="SAM" id="Coils"/>
    </source>
</evidence>
<keyword evidence="4" id="KW-1185">Reference proteome</keyword>
<evidence type="ECO:0000256" key="2">
    <source>
        <dbReference type="SAM" id="Phobius"/>
    </source>
</evidence>
<dbReference type="EMBL" id="CCKQ01004144">
    <property type="protein sequence ID" value="CDW75283.1"/>
    <property type="molecule type" value="Genomic_DNA"/>
</dbReference>
<dbReference type="Proteomes" id="UP000039865">
    <property type="component" value="Unassembled WGS sequence"/>
</dbReference>
<dbReference type="InParanoid" id="A0A078A1C8"/>
<evidence type="ECO:0000313" key="4">
    <source>
        <dbReference type="Proteomes" id="UP000039865"/>
    </source>
</evidence>
<keyword evidence="2" id="KW-0812">Transmembrane</keyword>
<feature type="coiled-coil region" evidence="1">
    <location>
        <begin position="103"/>
        <end position="138"/>
    </location>
</feature>
<gene>
    <name evidence="3" type="primary">Contig15102.g16099</name>
    <name evidence="3" type="ORF">STYLEM_4270</name>
</gene>
<accession>A0A078A1C8</accession>
<feature type="transmembrane region" description="Helical" evidence="2">
    <location>
        <begin position="187"/>
        <end position="208"/>
    </location>
</feature>
<name>A0A078A1C8_STYLE</name>
<evidence type="ECO:0000313" key="3">
    <source>
        <dbReference type="EMBL" id="CDW75283.1"/>
    </source>
</evidence>
<organism evidence="3 4">
    <name type="scientific">Stylonychia lemnae</name>
    <name type="common">Ciliate</name>
    <dbReference type="NCBI Taxonomy" id="5949"/>
    <lineage>
        <taxon>Eukaryota</taxon>
        <taxon>Sar</taxon>
        <taxon>Alveolata</taxon>
        <taxon>Ciliophora</taxon>
        <taxon>Intramacronucleata</taxon>
        <taxon>Spirotrichea</taxon>
        <taxon>Stichotrichia</taxon>
        <taxon>Sporadotrichida</taxon>
        <taxon>Oxytrichidae</taxon>
        <taxon>Stylonychinae</taxon>
        <taxon>Stylonychia</taxon>
    </lineage>
</organism>
<reference evidence="3 4" key="1">
    <citation type="submission" date="2014-06" db="EMBL/GenBank/DDBJ databases">
        <authorList>
            <person name="Swart Estienne"/>
        </authorList>
    </citation>
    <scope>NUCLEOTIDE SEQUENCE [LARGE SCALE GENOMIC DNA]</scope>
    <source>
        <strain evidence="3 4">130c</strain>
    </source>
</reference>
<keyword evidence="1" id="KW-0175">Coiled coil</keyword>
<keyword evidence="2" id="KW-1133">Transmembrane helix</keyword>
<keyword evidence="2" id="KW-0472">Membrane</keyword>
<protein>
    <submittedName>
        <fullName evidence="3">Uncharacterized protein</fullName>
    </submittedName>
</protein>
<proteinExistence type="predicted"/>
<dbReference type="AlphaFoldDB" id="A0A078A1C8"/>
<sequence length="209" mass="24643">MSQLQTQIGQPDKYNLTNNPYEFEEAQKLLKQMELEQMNHMGNDYIRKSVSTAKNDFDRIRKELRRIQNLKAAEKFKNKDQFEIKSLNFYPISQLLLNQSDPIQQEMERIEQKQERMIRQNNRQLDNAKQVALACEDEANTIKINLAAQSDKMQNSVLRNLMSIQGQTSIANRLLTTIKKERLKNRIILYLVFGVIILAIIFILYNMIF</sequence>